<gene>
    <name evidence="1" type="ORF">H9841_01350</name>
</gene>
<reference evidence="1" key="1">
    <citation type="journal article" date="2021" name="PeerJ">
        <title>Extensive microbial diversity within the chicken gut microbiome revealed by metagenomics and culture.</title>
        <authorList>
            <person name="Gilroy R."/>
            <person name="Ravi A."/>
            <person name="Getino M."/>
            <person name="Pursley I."/>
            <person name="Horton D.L."/>
            <person name="Alikhan N.F."/>
            <person name="Baker D."/>
            <person name="Gharbi K."/>
            <person name="Hall N."/>
            <person name="Watson M."/>
            <person name="Adriaenssens E.M."/>
            <person name="Foster-Nyarko E."/>
            <person name="Jarju S."/>
            <person name="Secka A."/>
            <person name="Antonio M."/>
            <person name="Oren A."/>
            <person name="Chaudhuri R.R."/>
            <person name="La Ragione R."/>
            <person name="Hildebrand F."/>
            <person name="Pallen M.J."/>
        </authorList>
    </citation>
    <scope>NUCLEOTIDE SEQUENCE</scope>
    <source>
        <strain evidence="1">ChiBcec16_6824</strain>
    </source>
</reference>
<comment type="caution">
    <text evidence="1">The sequence shown here is derived from an EMBL/GenBank/DDBJ whole genome shotgun (WGS) entry which is preliminary data.</text>
</comment>
<evidence type="ECO:0000313" key="2">
    <source>
        <dbReference type="Proteomes" id="UP000823868"/>
    </source>
</evidence>
<accession>A0A9D1Y7L0</accession>
<reference evidence="1" key="2">
    <citation type="submission" date="2021-04" db="EMBL/GenBank/DDBJ databases">
        <authorList>
            <person name="Gilroy R."/>
        </authorList>
    </citation>
    <scope>NUCLEOTIDE SEQUENCE</scope>
    <source>
        <strain evidence="1">ChiBcec16_6824</strain>
    </source>
</reference>
<evidence type="ECO:0000313" key="1">
    <source>
        <dbReference type="EMBL" id="HIY20532.1"/>
    </source>
</evidence>
<dbReference type="InterPro" id="IPR050583">
    <property type="entry name" value="Mycobacterial_A85_antigen"/>
</dbReference>
<dbReference type="EMBL" id="DXDX01000030">
    <property type="protein sequence ID" value="HIY20532.1"/>
    <property type="molecule type" value="Genomic_DNA"/>
</dbReference>
<dbReference type="AlphaFoldDB" id="A0A9D1Y7L0"/>
<dbReference type="GO" id="GO:0016787">
    <property type="term" value="F:hydrolase activity"/>
    <property type="evidence" value="ECO:0007669"/>
    <property type="project" value="UniProtKB-KW"/>
</dbReference>
<dbReference type="Pfam" id="PF00756">
    <property type="entry name" value="Esterase"/>
    <property type="match status" value="1"/>
</dbReference>
<keyword evidence="1" id="KW-0378">Hydrolase</keyword>
<dbReference type="PANTHER" id="PTHR48098">
    <property type="entry name" value="ENTEROCHELIN ESTERASE-RELATED"/>
    <property type="match status" value="1"/>
</dbReference>
<dbReference type="InterPro" id="IPR000801">
    <property type="entry name" value="Esterase-like"/>
</dbReference>
<proteinExistence type="predicted"/>
<sequence length="255" mass="29079">MVIKWDITLPELTGDAVRSAYVYLPKAAQREEHRRFPVLYMFDGHNVFWDQDATYGKSWGMERYLDETDTPLIVAAVECNHSPNHGRLSEYAPYTFQAPGLGRIQGRGKETMEWMVHTFKPYIDQHFPTLPDRAHTFLGGSSMGGLMSLYGVAAYNEVFSRGACLSPSVWCASARLDRLLKEAELAEDTVLYLDYGSQELQNHPGMAGRFGKVVSRLMERGVWVDARIVPHGEHCEASWERQIPFFMQTLFYGLE</sequence>
<dbReference type="SUPFAM" id="SSF53474">
    <property type="entry name" value="alpha/beta-Hydrolases"/>
    <property type="match status" value="1"/>
</dbReference>
<dbReference type="PANTHER" id="PTHR48098:SF6">
    <property type="entry name" value="FERRI-BACILLIBACTIN ESTERASE BESA"/>
    <property type="match status" value="1"/>
</dbReference>
<dbReference type="Gene3D" id="3.40.50.1820">
    <property type="entry name" value="alpha/beta hydrolase"/>
    <property type="match status" value="1"/>
</dbReference>
<dbReference type="Proteomes" id="UP000823868">
    <property type="component" value="Unassembled WGS sequence"/>
</dbReference>
<dbReference type="InterPro" id="IPR029058">
    <property type="entry name" value="AB_hydrolase_fold"/>
</dbReference>
<name>A0A9D1Y7L0_9FIRM</name>
<protein>
    <submittedName>
        <fullName evidence="1">Alpha/beta hydrolase</fullName>
    </submittedName>
</protein>
<organism evidence="1 2">
    <name type="scientific">Candidatus Flavonifractor merdigallinarum</name>
    <dbReference type="NCBI Taxonomy" id="2838589"/>
    <lineage>
        <taxon>Bacteria</taxon>
        <taxon>Bacillati</taxon>
        <taxon>Bacillota</taxon>
        <taxon>Clostridia</taxon>
        <taxon>Eubacteriales</taxon>
        <taxon>Oscillospiraceae</taxon>
        <taxon>Flavonifractor</taxon>
    </lineage>
</organism>